<dbReference type="AlphaFoldDB" id="A0A2P4ULX5"/>
<keyword evidence="2" id="KW-1185">Reference proteome</keyword>
<keyword evidence="1" id="KW-0808">Transferase</keyword>
<dbReference type="Proteomes" id="UP000242367">
    <property type="component" value="Unassembled WGS sequence"/>
</dbReference>
<evidence type="ECO:0000313" key="1">
    <source>
        <dbReference type="EMBL" id="POM26045.1"/>
    </source>
</evidence>
<gene>
    <name evidence="1" type="ORF">BTM25_04290</name>
</gene>
<accession>A0A2P4ULX5</accession>
<dbReference type="SUPFAM" id="SSF56112">
    <property type="entry name" value="Protein kinase-like (PK-like)"/>
    <property type="match status" value="1"/>
</dbReference>
<dbReference type="EMBL" id="MTBP01000001">
    <property type="protein sequence ID" value="POM26045.1"/>
    <property type="molecule type" value="Genomic_DNA"/>
</dbReference>
<evidence type="ECO:0000313" key="2">
    <source>
        <dbReference type="Proteomes" id="UP000242367"/>
    </source>
</evidence>
<proteinExistence type="predicted"/>
<sequence length="238" mass="25954">MPTRFGARSHVTSTLSTENGPVFVKATRIDGPFAGGLRNERAVNRHVRDIAAPLLWTVEEAGWIVLGFEHIDGRHEFYEPGGAASAALADVLDALAAVPCPHAVTKQVALAWARDDERLGTAMSGDALLHTDLNPANLLLTEAGPRLVDWAWASRGAAWVEIALALPRLIDHGHTPHEAEKWAHRFPAWRQAPADAVDALARRSLTRWTKATGGNHARNRALAKATHQWIGWRAQARA</sequence>
<dbReference type="RefSeq" id="WP_146058924.1">
    <property type="nucleotide sequence ID" value="NZ_MTBP01000001.1"/>
</dbReference>
<dbReference type="GO" id="GO:0016740">
    <property type="term" value="F:transferase activity"/>
    <property type="evidence" value="ECO:0007669"/>
    <property type="project" value="UniProtKB-KW"/>
</dbReference>
<dbReference type="InterPro" id="IPR011009">
    <property type="entry name" value="Kinase-like_dom_sf"/>
</dbReference>
<organism evidence="1 2">
    <name type="scientific">Actinomadura rubteroloni</name>
    <dbReference type="NCBI Taxonomy" id="1926885"/>
    <lineage>
        <taxon>Bacteria</taxon>
        <taxon>Bacillati</taxon>
        <taxon>Actinomycetota</taxon>
        <taxon>Actinomycetes</taxon>
        <taxon>Streptosporangiales</taxon>
        <taxon>Thermomonosporaceae</taxon>
        <taxon>Actinomadura</taxon>
    </lineage>
</organism>
<comment type="caution">
    <text evidence="1">The sequence shown here is derived from an EMBL/GenBank/DDBJ whole genome shotgun (WGS) entry which is preliminary data.</text>
</comment>
<reference evidence="1 2" key="1">
    <citation type="journal article" date="2017" name="Chemistry">
        <title>Isolation, Biosynthesis and Chemical Modifications of Rubterolones A-F: Rare Tropolone Alkaloids from Actinomadura sp. 5-2.</title>
        <authorList>
            <person name="Guo H."/>
            <person name="Benndorf R."/>
            <person name="Leichnitz D."/>
            <person name="Klassen J.L."/>
            <person name="Vollmers J."/>
            <person name="Gorls H."/>
            <person name="Steinacker M."/>
            <person name="Weigel C."/>
            <person name="Dahse H.M."/>
            <person name="Kaster A.K."/>
            <person name="de Beer Z.W."/>
            <person name="Poulsen M."/>
            <person name="Beemelmanns C."/>
        </authorList>
    </citation>
    <scope>NUCLEOTIDE SEQUENCE [LARGE SCALE GENOMIC DNA]</scope>
    <source>
        <strain evidence="1 2">5-2</strain>
    </source>
</reference>
<protein>
    <submittedName>
        <fullName evidence="1">Phosphotransferase enzyme family protein</fullName>
    </submittedName>
</protein>
<name>A0A2P4ULX5_9ACTN</name>